<name>A0A498CM68_9FIRM</name>
<dbReference type="InterPro" id="IPR011059">
    <property type="entry name" value="Metal-dep_hydrolase_composite"/>
</dbReference>
<keyword evidence="3" id="KW-1185">Reference proteome</keyword>
<dbReference type="GO" id="GO:0016810">
    <property type="term" value="F:hydrolase activity, acting on carbon-nitrogen (but not peptide) bonds"/>
    <property type="evidence" value="ECO:0007669"/>
    <property type="project" value="InterPro"/>
</dbReference>
<dbReference type="SUPFAM" id="SSF51338">
    <property type="entry name" value="Composite domain of metallo-dependent hydrolases"/>
    <property type="match status" value="1"/>
</dbReference>
<feature type="domain" description="Amidohydrolase-related" evidence="1">
    <location>
        <begin position="55"/>
        <end position="399"/>
    </location>
</feature>
<accession>A0A498CM68</accession>
<dbReference type="RefSeq" id="WP_121586889.1">
    <property type="nucleotide sequence ID" value="NZ_RCHT01000012.1"/>
</dbReference>
<evidence type="ECO:0000313" key="3">
    <source>
        <dbReference type="Proteomes" id="UP000276301"/>
    </source>
</evidence>
<reference evidence="2 3" key="1">
    <citation type="submission" date="2018-10" db="EMBL/GenBank/DDBJ databases">
        <title>Anaerotruncus faecis sp. nov., isolated from human feces.</title>
        <authorList>
            <person name="Wang Y.-J."/>
        </authorList>
    </citation>
    <scope>NUCLEOTIDE SEQUENCE [LARGE SCALE GENOMIC DNA]</scope>
    <source>
        <strain evidence="2 3">22A2-44</strain>
    </source>
</reference>
<dbReference type="Gene3D" id="2.30.40.10">
    <property type="entry name" value="Urease, subunit C, domain 1"/>
    <property type="match status" value="1"/>
</dbReference>
<dbReference type="AlphaFoldDB" id="A0A498CM68"/>
<dbReference type="InterPro" id="IPR051781">
    <property type="entry name" value="Metallo-dep_Hydrolase"/>
</dbReference>
<organism evidence="2 3">
    <name type="scientific">Anaerotruncus massiliensis</name>
    <name type="common">ex Liu et al. 2021</name>
    <dbReference type="NCBI Taxonomy" id="2321404"/>
    <lineage>
        <taxon>Bacteria</taxon>
        <taxon>Bacillati</taxon>
        <taxon>Bacillota</taxon>
        <taxon>Clostridia</taxon>
        <taxon>Eubacteriales</taxon>
        <taxon>Oscillospiraceae</taxon>
        <taxon>Anaerotruncus</taxon>
    </lineage>
</organism>
<evidence type="ECO:0000259" key="1">
    <source>
        <dbReference type="Pfam" id="PF01979"/>
    </source>
</evidence>
<dbReference type="Proteomes" id="UP000276301">
    <property type="component" value="Unassembled WGS sequence"/>
</dbReference>
<dbReference type="InterPro" id="IPR006680">
    <property type="entry name" value="Amidohydro-rel"/>
</dbReference>
<dbReference type="InterPro" id="IPR057744">
    <property type="entry name" value="OTAase-like"/>
</dbReference>
<dbReference type="PANTHER" id="PTHR43135:SF3">
    <property type="entry name" value="ALPHA-D-RIBOSE 1-METHYLPHOSPHONATE 5-TRIPHOSPHATE DIPHOSPHATASE"/>
    <property type="match status" value="1"/>
</dbReference>
<keyword evidence="2" id="KW-0378">Hydrolase</keyword>
<dbReference type="Gene3D" id="3.20.20.140">
    <property type="entry name" value="Metal-dependent hydrolases"/>
    <property type="match status" value="1"/>
</dbReference>
<gene>
    <name evidence="2" type="ORF">D4A47_07970</name>
</gene>
<dbReference type="PANTHER" id="PTHR43135">
    <property type="entry name" value="ALPHA-D-RIBOSE 1-METHYLPHOSPHONATE 5-TRIPHOSPHATE DIPHOSPHATASE"/>
    <property type="match status" value="1"/>
</dbReference>
<protein>
    <submittedName>
        <fullName evidence="2">Amidohydrolase family protein</fullName>
    </submittedName>
</protein>
<dbReference type="SUPFAM" id="SSF51556">
    <property type="entry name" value="Metallo-dependent hydrolases"/>
    <property type="match status" value="1"/>
</dbReference>
<comment type="caution">
    <text evidence="2">The sequence shown here is derived from an EMBL/GenBank/DDBJ whole genome shotgun (WGS) entry which is preliminary data.</text>
</comment>
<dbReference type="Pfam" id="PF01979">
    <property type="entry name" value="Amidohydro_1"/>
    <property type="match status" value="1"/>
</dbReference>
<dbReference type="InterPro" id="IPR032466">
    <property type="entry name" value="Metal_Hydrolase"/>
</dbReference>
<dbReference type="EMBL" id="RCHT01000012">
    <property type="protein sequence ID" value="RLL10819.1"/>
    <property type="molecule type" value="Genomic_DNA"/>
</dbReference>
<dbReference type="CDD" id="cd01299">
    <property type="entry name" value="Met_dep_hydrolase_A"/>
    <property type="match status" value="1"/>
</dbReference>
<sequence length="407" mass="44449">MILTAKTIVTGDGETVLRGHAVRIDATGKIAEVSPRQALAAAHPEEQILDFGDATILPGLIDMHIHLGSYIHYPDALRFNDHLIAYKALYAAQSALTVGVTTVRDMSSDHLLCEKLRYAGQKGYVTIPRIFHCDRGLTMTGGHGDQITNLKNECEVADGVDEIRKVIRKQLRAGADWIKLMSSHRVMTRPEYTQEELNAAVEETHRLERKCAIHAGVGPSVGMAIEAGFDTIEHATYLTLEQAAEMKRKGLAWIPTIITYTDAYDRYKDADGNPGPDAPLPVRSFWSFFKSAAESYKTNFKAIYDLGVTIAAGTDMVLFGAPPAPVAKELAFMVDYGITPVQAIRLGTHNGAKLLDIDSTVGLVKAGLNADLLVCDGDASADIRSLQRVRRVLMSGKTVYRPEAPEC</sequence>
<proteinExistence type="predicted"/>
<evidence type="ECO:0000313" key="2">
    <source>
        <dbReference type="EMBL" id="RLL10819.1"/>
    </source>
</evidence>